<dbReference type="STRING" id="642492.Clole_1843"/>
<keyword evidence="4 6" id="KW-0949">S-adenosyl-L-methionine</keyword>
<evidence type="ECO:0000256" key="6">
    <source>
        <dbReference type="PROSITE-ProRule" id="PRU01016"/>
    </source>
</evidence>
<accession>F2JNB2</accession>
<evidence type="ECO:0000256" key="4">
    <source>
        <dbReference type="ARBA" id="ARBA00022691"/>
    </source>
</evidence>
<dbReference type="Gene3D" id="3.40.50.150">
    <property type="entry name" value="Vaccinia Virus protein VP39"/>
    <property type="match status" value="1"/>
</dbReference>
<comment type="similarity">
    <text evidence="6">Belongs to the class I-like SAM-binding methyltransferase superfamily. C5-methyltransferase family.</text>
</comment>
<name>F2JNB2_CELLD</name>
<evidence type="ECO:0000256" key="5">
    <source>
        <dbReference type="ARBA" id="ARBA00022747"/>
    </source>
</evidence>
<dbReference type="EMBL" id="CP002582">
    <property type="protein sequence ID" value="ADZ83566.1"/>
    <property type="molecule type" value="Genomic_DNA"/>
</dbReference>
<keyword evidence="8" id="KW-1185">Reference proteome</keyword>
<dbReference type="AlphaFoldDB" id="F2JNB2"/>
<evidence type="ECO:0000256" key="3">
    <source>
        <dbReference type="ARBA" id="ARBA00022679"/>
    </source>
</evidence>
<gene>
    <name evidence="7" type="ordered locus">Clole_1843</name>
</gene>
<dbReference type="RefSeq" id="WP_013656863.1">
    <property type="nucleotide sequence ID" value="NC_015275.1"/>
</dbReference>
<dbReference type="Gene3D" id="3.90.120.10">
    <property type="entry name" value="DNA Methylase, subunit A, domain 2"/>
    <property type="match status" value="1"/>
</dbReference>
<evidence type="ECO:0000256" key="2">
    <source>
        <dbReference type="ARBA" id="ARBA00022603"/>
    </source>
</evidence>
<dbReference type="HOGENOM" id="CLU_006958_9_2_9"/>
<dbReference type="InterPro" id="IPR029063">
    <property type="entry name" value="SAM-dependent_MTases_sf"/>
</dbReference>
<dbReference type="InterPro" id="IPR050390">
    <property type="entry name" value="C5-Methyltransferase"/>
</dbReference>
<protein>
    <recommendedName>
        <fullName evidence="1">DNA (cytosine-5-)-methyltransferase</fullName>
        <ecNumber evidence="1">2.1.1.37</ecNumber>
    </recommendedName>
</protein>
<proteinExistence type="inferred from homology"/>
<keyword evidence="3 6" id="KW-0808">Transferase</keyword>
<reference evidence="7 8" key="1">
    <citation type="journal article" date="2011" name="J. Bacteriol.">
        <title>Complete genome sequence of the cellulose-degrading bacterium Cellulosilyticum lentocellum.</title>
        <authorList>
            <consortium name="US DOE Joint Genome Institute"/>
            <person name="Miller D.A."/>
            <person name="Suen G."/>
            <person name="Bruce D."/>
            <person name="Copeland A."/>
            <person name="Cheng J.F."/>
            <person name="Detter C."/>
            <person name="Goodwin L.A."/>
            <person name="Han C.S."/>
            <person name="Hauser L.J."/>
            <person name="Land M.L."/>
            <person name="Lapidus A."/>
            <person name="Lucas S."/>
            <person name="Meincke L."/>
            <person name="Pitluck S."/>
            <person name="Tapia R."/>
            <person name="Teshima H."/>
            <person name="Woyke T."/>
            <person name="Fox B.G."/>
            <person name="Angert E.R."/>
            <person name="Currie C.R."/>
        </authorList>
    </citation>
    <scope>NUCLEOTIDE SEQUENCE [LARGE SCALE GENOMIC DNA]</scope>
    <source>
        <strain evidence="8">ATCC 49066 / DSM 5427 / NCIMB 11756 / RHM5</strain>
    </source>
</reference>
<dbReference type="EC" id="2.1.1.37" evidence="1"/>
<evidence type="ECO:0000256" key="1">
    <source>
        <dbReference type="ARBA" id="ARBA00011975"/>
    </source>
</evidence>
<dbReference type="eggNOG" id="COG0270">
    <property type="taxonomic scope" value="Bacteria"/>
</dbReference>
<dbReference type="PROSITE" id="PS51679">
    <property type="entry name" value="SAM_MT_C5"/>
    <property type="match status" value="1"/>
</dbReference>
<keyword evidence="2 6" id="KW-0489">Methyltransferase</keyword>
<dbReference type="Pfam" id="PF00145">
    <property type="entry name" value="DNA_methylase"/>
    <property type="match status" value="2"/>
</dbReference>
<dbReference type="GO" id="GO:0003886">
    <property type="term" value="F:DNA (cytosine-5-)-methyltransferase activity"/>
    <property type="evidence" value="ECO:0007669"/>
    <property type="project" value="UniProtKB-EC"/>
</dbReference>
<dbReference type="GO" id="GO:0032259">
    <property type="term" value="P:methylation"/>
    <property type="evidence" value="ECO:0007669"/>
    <property type="project" value="UniProtKB-KW"/>
</dbReference>
<keyword evidence="5" id="KW-0680">Restriction system</keyword>
<dbReference type="PANTHER" id="PTHR23068">
    <property type="entry name" value="DNA CYTOSINE-5- -METHYLTRANSFERASE 3-RELATED"/>
    <property type="match status" value="1"/>
</dbReference>
<dbReference type="REBASE" id="33990">
    <property type="entry name" value="M.Cle5427ORF1843P"/>
</dbReference>
<sequence>MNVLSLFDGISCGMVALERAGIKVDNYYASEIEQDSIKISKKNYPWIIQLGDITNITKEMLDTIMPIDIVIGGSPCQDLSVYKYDRGEVTGLNGEKSGLFHHYVRILKYLNPKYFLLENVPMEKQWEDMISEILGVKPIMINSNLVCAADRKRLYWTNIQGIEQPIDKGIMIKDIILNSSDVADKYWYDKEFIYNGDEEKVQCTLIMKGHRHMKEVYNQKFKSSTLTTCNGGNLQKKVYQDGRCRKFTPLEYERLQTLPDGYTEGVCDTSRYSAIGNGWTVDVIAHILSYLK</sequence>
<dbReference type="InterPro" id="IPR001525">
    <property type="entry name" value="C5_MeTfrase"/>
</dbReference>
<dbReference type="PANTHER" id="PTHR23068:SF25">
    <property type="entry name" value="DNA (CYTOSINE-5)-METHYLTRANSFERASE DRM2"/>
    <property type="match status" value="1"/>
</dbReference>
<evidence type="ECO:0000313" key="8">
    <source>
        <dbReference type="Proteomes" id="UP000008467"/>
    </source>
</evidence>
<dbReference type="GO" id="GO:0009307">
    <property type="term" value="P:DNA restriction-modification system"/>
    <property type="evidence" value="ECO:0007669"/>
    <property type="project" value="UniProtKB-KW"/>
</dbReference>
<dbReference type="InterPro" id="IPR018117">
    <property type="entry name" value="C5_DNA_meth_AS"/>
</dbReference>
<dbReference type="SUPFAM" id="SSF53335">
    <property type="entry name" value="S-adenosyl-L-methionine-dependent methyltransferases"/>
    <property type="match status" value="1"/>
</dbReference>
<organism evidence="7 8">
    <name type="scientific">Cellulosilyticum lentocellum (strain ATCC 49066 / DSM 5427 / NCIMB 11756 / RHM5)</name>
    <name type="common">Clostridium lentocellum</name>
    <dbReference type="NCBI Taxonomy" id="642492"/>
    <lineage>
        <taxon>Bacteria</taxon>
        <taxon>Bacillati</taxon>
        <taxon>Bacillota</taxon>
        <taxon>Clostridia</taxon>
        <taxon>Lachnospirales</taxon>
        <taxon>Cellulosilyticaceae</taxon>
        <taxon>Cellulosilyticum</taxon>
    </lineage>
</organism>
<feature type="active site" evidence="6">
    <location>
        <position position="76"/>
    </location>
</feature>
<dbReference type="Proteomes" id="UP000008467">
    <property type="component" value="Chromosome"/>
</dbReference>
<dbReference type="PROSITE" id="PS00094">
    <property type="entry name" value="C5_MTASE_1"/>
    <property type="match status" value="1"/>
</dbReference>
<evidence type="ECO:0000313" key="7">
    <source>
        <dbReference type="EMBL" id="ADZ83566.1"/>
    </source>
</evidence>
<dbReference type="KEGG" id="cle:Clole_1843"/>